<proteinExistence type="predicted"/>
<name>A0A0G0A5V1_9BACT</name>
<sequence length="233" mass="27012">MLLLEKDTRNIVLTPEFIIKSDLDIQTIKSLSKYAKLQNNCLIITGGYATEAHLGGKITRAHGDIDCILLNLSKVPNEQILFQVGTILIKEKTRWIQNKTQPNRGDWRENRKNTPFNNRRRIELKILDEKQFKNQFVELKLIDSSGEKIKVFVEDIYSILVEKIHKFYLLKDGVDTTKDRESSLSDFVDLARLMKSANVSVITLLKHLHGKNEEYKYVVELLGKIKPKIIEYL</sequence>
<evidence type="ECO:0000313" key="2">
    <source>
        <dbReference type="Proteomes" id="UP000033995"/>
    </source>
</evidence>
<accession>A0A0G0A5V1</accession>
<organism evidence="1 2">
    <name type="scientific">Candidatus Woesebacteria bacterium GW2011_GWA2_33_28</name>
    <dbReference type="NCBI Taxonomy" id="1618561"/>
    <lineage>
        <taxon>Bacteria</taxon>
        <taxon>Candidatus Woeseibacteriota</taxon>
    </lineage>
</organism>
<evidence type="ECO:0000313" key="1">
    <source>
        <dbReference type="EMBL" id="KKP46661.1"/>
    </source>
</evidence>
<protein>
    <submittedName>
        <fullName evidence="1">Uncharacterized protein</fullName>
    </submittedName>
</protein>
<reference evidence="1 2" key="1">
    <citation type="journal article" date="2015" name="Nature">
        <title>rRNA introns, odd ribosomes, and small enigmatic genomes across a large radiation of phyla.</title>
        <authorList>
            <person name="Brown C.T."/>
            <person name="Hug L.A."/>
            <person name="Thomas B.C."/>
            <person name="Sharon I."/>
            <person name="Castelle C.J."/>
            <person name="Singh A."/>
            <person name="Wilkins M.J."/>
            <person name="Williams K.H."/>
            <person name="Banfield J.F."/>
        </authorList>
    </citation>
    <scope>NUCLEOTIDE SEQUENCE [LARGE SCALE GENOMIC DNA]</scope>
</reference>
<comment type="caution">
    <text evidence="1">The sequence shown here is derived from an EMBL/GenBank/DDBJ whole genome shotgun (WGS) entry which is preliminary data.</text>
</comment>
<dbReference type="EMBL" id="LBOZ01000009">
    <property type="protein sequence ID" value="KKP46661.1"/>
    <property type="molecule type" value="Genomic_DNA"/>
</dbReference>
<dbReference type="AlphaFoldDB" id="A0A0G0A5V1"/>
<dbReference type="Proteomes" id="UP000033995">
    <property type="component" value="Unassembled WGS sequence"/>
</dbReference>
<gene>
    <name evidence="1" type="ORF">UR38_C0009G0018</name>
</gene>